<dbReference type="SMART" id="SM00342">
    <property type="entry name" value="HTH_ARAC"/>
    <property type="match status" value="1"/>
</dbReference>
<reference evidence="5 6" key="1">
    <citation type="submission" date="2016-06" db="EMBL/GenBank/DDBJ databases">
        <title>Three novel species with peptidoglycan cell walls form the new genus Lacunisphaera gen. nov. in the family Opitutaceae of the verrucomicrobial subdivision 4.</title>
        <authorList>
            <person name="Rast P."/>
            <person name="Gloeckner I."/>
            <person name="Jogler M."/>
            <person name="Boedeker C."/>
            <person name="Jeske O."/>
            <person name="Wiegand S."/>
            <person name="Reinhardt R."/>
            <person name="Schumann P."/>
            <person name="Rohde M."/>
            <person name="Spring S."/>
            <person name="Gloeckner F.O."/>
            <person name="Jogler C."/>
        </authorList>
    </citation>
    <scope>NUCLEOTIDE SEQUENCE [LARGE SCALE GENOMIC DNA]</scope>
    <source>
        <strain evidence="5 6">IG16b</strain>
    </source>
</reference>
<dbReference type="Pfam" id="PF13377">
    <property type="entry name" value="Peripla_BP_3"/>
    <property type="match status" value="1"/>
</dbReference>
<proteinExistence type="predicted"/>
<evidence type="ECO:0000313" key="6">
    <source>
        <dbReference type="Proteomes" id="UP000095228"/>
    </source>
</evidence>
<feature type="domain" description="HTH araC/xylS-type" evidence="4">
    <location>
        <begin position="283"/>
        <end position="381"/>
    </location>
</feature>
<dbReference type="Gene3D" id="1.10.10.60">
    <property type="entry name" value="Homeodomain-like"/>
    <property type="match status" value="1"/>
</dbReference>
<dbReference type="EMBL" id="CP016094">
    <property type="protein sequence ID" value="AOS43219.1"/>
    <property type="molecule type" value="Genomic_DNA"/>
</dbReference>
<gene>
    <name evidence="5" type="primary">xylR_1</name>
    <name evidence="5" type="ORF">Verru16b_00262</name>
</gene>
<dbReference type="Gene3D" id="3.40.50.2300">
    <property type="match status" value="2"/>
</dbReference>
<dbReference type="AlphaFoldDB" id="A0A1I7PHX1"/>
<dbReference type="STRING" id="1838286.Verru16b_00262"/>
<evidence type="ECO:0000256" key="3">
    <source>
        <dbReference type="ARBA" id="ARBA00023163"/>
    </source>
</evidence>
<dbReference type="KEGG" id="obg:Verru16b_00262"/>
<dbReference type="SUPFAM" id="SSF53822">
    <property type="entry name" value="Periplasmic binding protein-like I"/>
    <property type="match status" value="1"/>
</dbReference>
<keyword evidence="3" id="KW-0804">Transcription</keyword>
<organism evidence="5 6">
    <name type="scientific">Lacunisphaera limnophila</name>
    <dbReference type="NCBI Taxonomy" id="1838286"/>
    <lineage>
        <taxon>Bacteria</taxon>
        <taxon>Pseudomonadati</taxon>
        <taxon>Verrucomicrobiota</taxon>
        <taxon>Opitutia</taxon>
        <taxon>Opitutales</taxon>
        <taxon>Opitutaceae</taxon>
        <taxon>Lacunisphaera</taxon>
    </lineage>
</organism>
<name>A0A1I7PHX1_9BACT</name>
<dbReference type="SUPFAM" id="SSF46689">
    <property type="entry name" value="Homeodomain-like"/>
    <property type="match status" value="1"/>
</dbReference>
<evidence type="ECO:0000256" key="2">
    <source>
        <dbReference type="ARBA" id="ARBA00023125"/>
    </source>
</evidence>
<evidence type="ECO:0000313" key="5">
    <source>
        <dbReference type="EMBL" id="AOS43219.1"/>
    </source>
</evidence>
<dbReference type="InterPro" id="IPR018060">
    <property type="entry name" value="HTH_AraC"/>
</dbReference>
<dbReference type="PROSITE" id="PS00041">
    <property type="entry name" value="HTH_ARAC_FAMILY_1"/>
    <property type="match status" value="1"/>
</dbReference>
<dbReference type="InterPro" id="IPR046335">
    <property type="entry name" value="LacI/GalR-like_sensor"/>
</dbReference>
<dbReference type="RefSeq" id="WP_083270010.1">
    <property type="nucleotide sequence ID" value="NZ_CP016094.1"/>
</dbReference>
<dbReference type="InterPro" id="IPR028082">
    <property type="entry name" value="Peripla_BP_I"/>
</dbReference>
<dbReference type="InterPro" id="IPR009057">
    <property type="entry name" value="Homeodomain-like_sf"/>
</dbReference>
<evidence type="ECO:0000259" key="4">
    <source>
        <dbReference type="PROSITE" id="PS01124"/>
    </source>
</evidence>
<dbReference type="InterPro" id="IPR018062">
    <property type="entry name" value="HTH_AraC-typ_CS"/>
</dbReference>
<protein>
    <submittedName>
        <fullName evidence="5">Xylose operon regulatory protein</fullName>
    </submittedName>
</protein>
<dbReference type="Pfam" id="PF12833">
    <property type="entry name" value="HTH_18"/>
    <property type="match status" value="1"/>
</dbReference>
<keyword evidence="1" id="KW-0805">Transcription regulation</keyword>
<sequence>MTRPKILLVFLMRFEESARMLHGIVQYERSHRQWDTFLDDEARAERDPDFLSAEPWNGVISRNTTPALVEGCAKLGIPLVDLNDTAAFPGVPKIRPNNHAIGHLGAEHFLERGFRHFGFCGFSNEGWSCERRDGFVEALRLGGHGCSVLDLPYPGFITPEWNATQSRLIDAWLRHLPRPCAIMACVDVRAFQVIAAARTAQLRVPEEFALLGVNNDVVRCELSHPPLSSIVLNAQQSGYQAAELLDQMLRGVRPETPEIRIDPIGVVTRLSTDILAVADRNVSLALNYIREHACKGLNVDQVVAHAAASRSQLEKKFRRFIGRSPQAEIRRVQLARAKELLTETDLPLKSIAALTGFEHIEYLSVVFKRMTGEAPGQYRKRTRAGQL</sequence>
<dbReference type="GO" id="GO:0000976">
    <property type="term" value="F:transcription cis-regulatory region binding"/>
    <property type="evidence" value="ECO:0007669"/>
    <property type="project" value="TreeGrafter"/>
</dbReference>
<dbReference type="Proteomes" id="UP000095228">
    <property type="component" value="Chromosome"/>
</dbReference>
<evidence type="ECO:0000256" key="1">
    <source>
        <dbReference type="ARBA" id="ARBA00023015"/>
    </source>
</evidence>
<dbReference type="GO" id="GO:0003700">
    <property type="term" value="F:DNA-binding transcription factor activity"/>
    <property type="evidence" value="ECO:0007669"/>
    <property type="project" value="InterPro"/>
</dbReference>
<keyword evidence="2" id="KW-0238">DNA-binding</keyword>
<dbReference type="PANTHER" id="PTHR30146">
    <property type="entry name" value="LACI-RELATED TRANSCRIPTIONAL REPRESSOR"/>
    <property type="match status" value="1"/>
</dbReference>
<dbReference type="PROSITE" id="PS01124">
    <property type="entry name" value="HTH_ARAC_FAMILY_2"/>
    <property type="match status" value="1"/>
</dbReference>
<dbReference type="CDD" id="cd01543">
    <property type="entry name" value="PBP1_XylR"/>
    <property type="match status" value="1"/>
</dbReference>
<accession>A0A1I7PHX1</accession>
<dbReference type="PANTHER" id="PTHR30146:SF24">
    <property type="entry name" value="XYLOSE OPERON REGULATORY PROTEIN"/>
    <property type="match status" value="1"/>
</dbReference>
<dbReference type="OrthoDB" id="9792510at2"/>
<keyword evidence="6" id="KW-1185">Reference proteome</keyword>